<accession>A0A942TA12</accession>
<reference evidence="2" key="1">
    <citation type="submission" date="2021-05" db="EMBL/GenBank/DDBJ databases">
        <title>Novel Bacillus species.</title>
        <authorList>
            <person name="Liu G."/>
        </authorList>
    </citation>
    <scope>NUCLEOTIDE SEQUENCE</scope>
    <source>
        <strain evidence="2 4">FJAT-50051</strain>
    </source>
</reference>
<dbReference type="EMBL" id="JAGYPE020000061">
    <property type="protein sequence ID" value="MCH6268623.1"/>
    <property type="molecule type" value="Genomic_DNA"/>
</dbReference>
<dbReference type="Gene3D" id="3.40.50.10490">
    <property type="entry name" value="Glucose-6-phosphate isomerase like protein, domain 1"/>
    <property type="match status" value="1"/>
</dbReference>
<dbReference type="InterPro" id="IPR019676">
    <property type="entry name" value="DUF2529"/>
</dbReference>
<sequence>MLKMFTTQLMGLFKRIEEKEEFAFEDAARLLAQAPVGDGSIYIYGENEMKAVSAEAVDGAEPLKSAKALSMESAADLDIADRVLIFARTSADEAALSIASQLQEKGIPFVAISTVMDDSAGGLAEIADVHIDLRLTKGLLPDEFGNRIGYPSSMAALFVYYGLKFTIEEILAEYEM</sequence>
<dbReference type="RefSeq" id="WP_213147957.1">
    <property type="nucleotide sequence ID" value="NZ_JAGYPE020000061.1"/>
</dbReference>
<proteinExistence type="predicted"/>
<comment type="caution">
    <text evidence="2">The sequence shown here is derived from an EMBL/GenBank/DDBJ whole genome shotgun (WGS) entry which is preliminary data.</text>
</comment>
<dbReference type="SUPFAM" id="SSF53697">
    <property type="entry name" value="SIS domain"/>
    <property type="match status" value="1"/>
</dbReference>
<name>A0A942TA12_9BACI</name>
<dbReference type="EMBL" id="JAGYPE010000010">
    <property type="protein sequence ID" value="MBS4188150.1"/>
    <property type="molecule type" value="Genomic_DNA"/>
</dbReference>
<keyword evidence="4" id="KW-1185">Reference proteome</keyword>
<organism evidence="2">
    <name type="scientific">Neobacillus citreus</name>
    <dbReference type="NCBI Taxonomy" id="2833578"/>
    <lineage>
        <taxon>Bacteria</taxon>
        <taxon>Bacillati</taxon>
        <taxon>Bacillota</taxon>
        <taxon>Bacilli</taxon>
        <taxon>Bacillales</taxon>
        <taxon>Bacillaceae</taxon>
        <taxon>Neobacillus</taxon>
    </lineage>
</organism>
<dbReference type="Proteomes" id="UP000677265">
    <property type="component" value="Unassembled WGS sequence"/>
</dbReference>
<protein>
    <submittedName>
        <fullName evidence="2">DUF2529 domain-containing protein</fullName>
    </submittedName>
</protein>
<dbReference type="GO" id="GO:0097367">
    <property type="term" value="F:carbohydrate derivative binding"/>
    <property type="evidence" value="ECO:0007669"/>
    <property type="project" value="InterPro"/>
</dbReference>
<evidence type="ECO:0000259" key="1">
    <source>
        <dbReference type="Pfam" id="PF10740"/>
    </source>
</evidence>
<evidence type="ECO:0000313" key="2">
    <source>
        <dbReference type="EMBL" id="MBS4188150.1"/>
    </source>
</evidence>
<dbReference type="InterPro" id="IPR046348">
    <property type="entry name" value="SIS_dom_sf"/>
</dbReference>
<evidence type="ECO:0000313" key="3">
    <source>
        <dbReference type="EMBL" id="MCH6268623.1"/>
    </source>
</evidence>
<dbReference type="GO" id="GO:1901135">
    <property type="term" value="P:carbohydrate derivative metabolic process"/>
    <property type="evidence" value="ECO:0007669"/>
    <property type="project" value="InterPro"/>
</dbReference>
<dbReference type="AlphaFoldDB" id="A0A942TA12"/>
<feature type="domain" description="DUF2529" evidence="1">
    <location>
        <begin position="1"/>
        <end position="171"/>
    </location>
</feature>
<evidence type="ECO:0000313" key="4">
    <source>
        <dbReference type="Proteomes" id="UP000677265"/>
    </source>
</evidence>
<dbReference type="Pfam" id="PF10740">
    <property type="entry name" value="DUF2529"/>
    <property type="match status" value="1"/>
</dbReference>
<gene>
    <name evidence="3" type="ORF">KHB02_024105</name>
    <name evidence="2" type="ORF">KHB02_43000</name>
</gene>